<organism evidence="8 9">
    <name type="scientific">Zhenpiania hominis</name>
    <dbReference type="NCBI Taxonomy" id="2763644"/>
    <lineage>
        <taxon>Bacteria</taxon>
        <taxon>Bacillati</taxon>
        <taxon>Bacillota</taxon>
        <taxon>Clostridia</taxon>
        <taxon>Peptostreptococcales</taxon>
        <taxon>Anaerovoracaceae</taxon>
        <taxon>Zhenpiania</taxon>
    </lineage>
</organism>
<dbReference type="SUPFAM" id="SSF53383">
    <property type="entry name" value="PLP-dependent transferases"/>
    <property type="match status" value="1"/>
</dbReference>
<dbReference type="PIRSF" id="PIRSF005572">
    <property type="entry name" value="NifS"/>
    <property type="match status" value="1"/>
</dbReference>
<dbReference type="CDD" id="cd06453">
    <property type="entry name" value="SufS_like"/>
    <property type="match status" value="1"/>
</dbReference>
<keyword evidence="4" id="KW-0808">Transferase</keyword>
<dbReference type="InterPro" id="IPR010969">
    <property type="entry name" value="Cys_dSase-rel_unknwn_funct"/>
</dbReference>
<keyword evidence="9" id="KW-1185">Reference proteome</keyword>
<proteinExistence type="inferred from homology"/>
<dbReference type="Pfam" id="PF00266">
    <property type="entry name" value="Aminotran_5"/>
    <property type="match status" value="1"/>
</dbReference>
<dbReference type="InterPro" id="IPR015424">
    <property type="entry name" value="PyrdxlP-dep_Trfase"/>
</dbReference>
<dbReference type="EC" id="2.8.1.7" evidence="3"/>
<feature type="domain" description="Aminotransferase class V" evidence="7">
    <location>
        <begin position="2"/>
        <end position="361"/>
    </location>
</feature>
<dbReference type="GO" id="GO:0031071">
    <property type="term" value="F:cysteine desulfurase activity"/>
    <property type="evidence" value="ECO:0007669"/>
    <property type="project" value="UniProtKB-EC"/>
</dbReference>
<dbReference type="InterPro" id="IPR015422">
    <property type="entry name" value="PyrdxlP-dep_Trfase_small"/>
</dbReference>
<dbReference type="Gene3D" id="3.90.1150.10">
    <property type="entry name" value="Aspartate Aminotransferase, domain 1"/>
    <property type="match status" value="1"/>
</dbReference>
<dbReference type="GO" id="GO:0008483">
    <property type="term" value="F:transaminase activity"/>
    <property type="evidence" value="ECO:0007669"/>
    <property type="project" value="UniProtKB-KW"/>
</dbReference>
<comment type="caution">
    <text evidence="8">The sequence shown here is derived from an EMBL/GenBank/DDBJ whole genome shotgun (WGS) entry which is preliminary data.</text>
</comment>
<comment type="similarity">
    <text evidence="2">Belongs to the class-V pyridoxal-phosphate-dependent aminotransferase family. Csd subfamily.</text>
</comment>
<sequence>MIYLDNGATTFPKPKGMIEAMERCMSEYCGNPGRSGHDLSRKTGEEVYRARNTLARFFKIERPDRIVFTSSTTEALNLAIKGVLGAGDHVVTTAMEHNSVLRPVRALADKGVEYTIVPCRGDGSLDIALVEEAIRENTRLVICTQASNVTGTILPIEALSRLCRQRGILFLVDGAQGAGHLPMEASGMDLLAVPGHKGLMGPLGTGFLYVRDGVDIKHVMEGGTGTASREILQPKELPEGYEVGTLNAPGIIGLGYSAAFVEKIGVREIRRHQQQLTGILDSGLRDMKNVTVYGPSDCRKKVGIVAFNIKGYNCEEVASLLNDEFGIAVRSGYHCAGLAHKTIGTWDTGAVRMSMGIYNNVRHMKTAVDAVYRIAQRAR</sequence>
<dbReference type="GO" id="GO:0006534">
    <property type="term" value="P:cysteine metabolic process"/>
    <property type="evidence" value="ECO:0007669"/>
    <property type="project" value="InterPro"/>
</dbReference>
<dbReference type="Gene3D" id="3.40.640.10">
    <property type="entry name" value="Type I PLP-dependent aspartate aminotransferase-like (Major domain)"/>
    <property type="match status" value="1"/>
</dbReference>
<protein>
    <recommendedName>
        <fullName evidence="3">cysteine desulfurase</fullName>
        <ecNumber evidence="3">2.8.1.7</ecNumber>
    </recommendedName>
</protein>
<evidence type="ECO:0000256" key="3">
    <source>
        <dbReference type="ARBA" id="ARBA00012239"/>
    </source>
</evidence>
<keyword evidence="5" id="KW-0663">Pyridoxal phosphate</keyword>
<evidence type="ECO:0000256" key="6">
    <source>
        <dbReference type="ARBA" id="ARBA00050776"/>
    </source>
</evidence>
<evidence type="ECO:0000256" key="4">
    <source>
        <dbReference type="ARBA" id="ARBA00022679"/>
    </source>
</evidence>
<dbReference type="AlphaFoldDB" id="A0A923NJ24"/>
<dbReference type="GO" id="GO:0030170">
    <property type="term" value="F:pyridoxal phosphate binding"/>
    <property type="evidence" value="ECO:0007669"/>
    <property type="project" value="InterPro"/>
</dbReference>
<comment type="cofactor">
    <cofactor evidence="1">
        <name>pyridoxal 5'-phosphate</name>
        <dbReference type="ChEBI" id="CHEBI:597326"/>
    </cofactor>
</comment>
<dbReference type="NCBIfam" id="TIGR01977">
    <property type="entry name" value="am_tr_V_EF2568"/>
    <property type="match status" value="1"/>
</dbReference>
<keyword evidence="8" id="KW-0032">Aminotransferase</keyword>
<evidence type="ECO:0000259" key="7">
    <source>
        <dbReference type="Pfam" id="PF00266"/>
    </source>
</evidence>
<evidence type="ECO:0000256" key="2">
    <source>
        <dbReference type="ARBA" id="ARBA00010447"/>
    </source>
</evidence>
<gene>
    <name evidence="8" type="ORF">H9L42_09150</name>
</gene>
<dbReference type="InterPro" id="IPR015421">
    <property type="entry name" value="PyrdxlP-dep_Trfase_major"/>
</dbReference>
<dbReference type="RefSeq" id="WP_187303098.1">
    <property type="nucleotide sequence ID" value="NZ_JACRYT010000008.1"/>
</dbReference>
<evidence type="ECO:0000313" key="8">
    <source>
        <dbReference type="EMBL" id="MBC6679996.1"/>
    </source>
</evidence>
<dbReference type="InterPro" id="IPR010970">
    <property type="entry name" value="Cys_dSase_SufS"/>
</dbReference>
<name>A0A923NJ24_9FIRM</name>
<comment type="catalytic activity">
    <reaction evidence="6">
        <text>(sulfur carrier)-H + L-cysteine = (sulfur carrier)-SH + L-alanine</text>
        <dbReference type="Rhea" id="RHEA:43892"/>
        <dbReference type="Rhea" id="RHEA-COMP:14737"/>
        <dbReference type="Rhea" id="RHEA-COMP:14739"/>
        <dbReference type="ChEBI" id="CHEBI:29917"/>
        <dbReference type="ChEBI" id="CHEBI:35235"/>
        <dbReference type="ChEBI" id="CHEBI:57972"/>
        <dbReference type="ChEBI" id="CHEBI:64428"/>
        <dbReference type="EC" id="2.8.1.7"/>
    </reaction>
</comment>
<dbReference type="InterPro" id="IPR016454">
    <property type="entry name" value="Cysteine_dSase"/>
</dbReference>
<evidence type="ECO:0000313" key="9">
    <source>
        <dbReference type="Proteomes" id="UP000602647"/>
    </source>
</evidence>
<accession>A0A923NJ24</accession>
<dbReference type="PANTHER" id="PTHR43586:SF4">
    <property type="entry name" value="ISOPENICILLIN N EPIMERASE"/>
    <property type="match status" value="1"/>
</dbReference>
<dbReference type="PANTHER" id="PTHR43586">
    <property type="entry name" value="CYSTEINE DESULFURASE"/>
    <property type="match status" value="1"/>
</dbReference>
<dbReference type="EMBL" id="JACRYT010000008">
    <property type="protein sequence ID" value="MBC6679996.1"/>
    <property type="molecule type" value="Genomic_DNA"/>
</dbReference>
<evidence type="ECO:0000256" key="5">
    <source>
        <dbReference type="ARBA" id="ARBA00022898"/>
    </source>
</evidence>
<evidence type="ECO:0000256" key="1">
    <source>
        <dbReference type="ARBA" id="ARBA00001933"/>
    </source>
</evidence>
<dbReference type="Proteomes" id="UP000602647">
    <property type="component" value="Unassembled WGS sequence"/>
</dbReference>
<dbReference type="InterPro" id="IPR000192">
    <property type="entry name" value="Aminotrans_V_dom"/>
</dbReference>
<reference evidence="8" key="1">
    <citation type="submission" date="2020-08" db="EMBL/GenBank/DDBJ databases">
        <title>Genome public.</title>
        <authorList>
            <person name="Liu C."/>
            <person name="Sun Q."/>
        </authorList>
    </citation>
    <scope>NUCLEOTIDE SEQUENCE</scope>
    <source>
        <strain evidence="8">BX12</strain>
    </source>
</reference>